<protein>
    <submittedName>
        <fullName evidence="2">Uncharacterized protein</fullName>
    </submittedName>
</protein>
<feature type="compositionally biased region" description="Low complexity" evidence="1">
    <location>
        <begin position="21"/>
        <end position="55"/>
    </location>
</feature>
<gene>
    <name evidence="2" type="ORF">KK1_034121</name>
</gene>
<feature type="compositionally biased region" description="Low complexity" evidence="1">
    <location>
        <begin position="91"/>
        <end position="101"/>
    </location>
</feature>
<name>A0A151RPC9_CAJCA</name>
<feature type="region of interest" description="Disordered" evidence="1">
    <location>
        <begin position="1"/>
        <end position="58"/>
    </location>
</feature>
<evidence type="ECO:0000313" key="2">
    <source>
        <dbReference type="EMBL" id="KYP44395.1"/>
    </source>
</evidence>
<dbReference type="Proteomes" id="UP000075243">
    <property type="component" value="Unassembled WGS sequence"/>
</dbReference>
<organism evidence="2 3">
    <name type="scientific">Cajanus cajan</name>
    <name type="common">Pigeon pea</name>
    <name type="synonym">Cajanus indicus</name>
    <dbReference type="NCBI Taxonomy" id="3821"/>
    <lineage>
        <taxon>Eukaryota</taxon>
        <taxon>Viridiplantae</taxon>
        <taxon>Streptophyta</taxon>
        <taxon>Embryophyta</taxon>
        <taxon>Tracheophyta</taxon>
        <taxon>Spermatophyta</taxon>
        <taxon>Magnoliopsida</taxon>
        <taxon>eudicotyledons</taxon>
        <taxon>Gunneridae</taxon>
        <taxon>Pentapetalae</taxon>
        <taxon>rosids</taxon>
        <taxon>fabids</taxon>
        <taxon>Fabales</taxon>
        <taxon>Fabaceae</taxon>
        <taxon>Papilionoideae</taxon>
        <taxon>50 kb inversion clade</taxon>
        <taxon>NPAAA clade</taxon>
        <taxon>indigoferoid/millettioid clade</taxon>
        <taxon>Phaseoleae</taxon>
        <taxon>Cajanus</taxon>
    </lineage>
</organism>
<dbReference type="EMBL" id="KQ483628">
    <property type="protein sequence ID" value="KYP44395.1"/>
    <property type="molecule type" value="Genomic_DNA"/>
</dbReference>
<evidence type="ECO:0000256" key="1">
    <source>
        <dbReference type="SAM" id="MobiDB-lite"/>
    </source>
</evidence>
<dbReference type="Gramene" id="C.cajan_36154.t">
    <property type="protein sequence ID" value="C.cajan_36154.t.cds1"/>
    <property type="gene ID" value="C.cajan_36154"/>
</dbReference>
<evidence type="ECO:0000313" key="3">
    <source>
        <dbReference type="Proteomes" id="UP000075243"/>
    </source>
</evidence>
<reference evidence="2" key="1">
    <citation type="journal article" date="2012" name="Nat. Biotechnol.">
        <title>Draft genome sequence of pigeonpea (Cajanus cajan), an orphan legume crop of resource-poor farmers.</title>
        <authorList>
            <person name="Varshney R.K."/>
            <person name="Chen W."/>
            <person name="Li Y."/>
            <person name="Bharti A.K."/>
            <person name="Saxena R.K."/>
            <person name="Schlueter J.A."/>
            <person name="Donoghue M.T."/>
            <person name="Azam S."/>
            <person name="Fan G."/>
            <person name="Whaley A.M."/>
            <person name="Farmer A.D."/>
            <person name="Sheridan J."/>
            <person name="Iwata A."/>
            <person name="Tuteja R."/>
            <person name="Penmetsa R.V."/>
            <person name="Wu W."/>
            <person name="Upadhyaya H.D."/>
            <person name="Yang S.P."/>
            <person name="Shah T."/>
            <person name="Saxena K.B."/>
            <person name="Michael T."/>
            <person name="McCombie W.R."/>
            <person name="Yang B."/>
            <person name="Zhang G."/>
            <person name="Yang H."/>
            <person name="Wang J."/>
            <person name="Spillane C."/>
            <person name="Cook D.R."/>
            <person name="May G.D."/>
            <person name="Xu X."/>
            <person name="Jackson S.A."/>
        </authorList>
    </citation>
    <scope>NUCLEOTIDE SEQUENCE [LARGE SCALE GENOMIC DNA]</scope>
</reference>
<dbReference type="STRING" id="3821.A0A151RPC9"/>
<dbReference type="AlphaFoldDB" id="A0A151RPC9"/>
<proteinExistence type="predicted"/>
<sequence>MRDLQSIVDSNKHFSGFSVAPQSQSQPLPLPPQQFQQQQQQQQQQGMGSSQAAFQMPSSPVPFGCLNSQLASYPLLSPGLLFSPTSGQGFPQLPLSPTTLPVPSPRWKGI</sequence>
<keyword evidence="3" id="KW-1185">Reference proteome</keyword>
<accession>A0A151RPC9</accession>
<feature type="region of interest" description="Disordered" evidence="1">
    <location>
        <begin position="86"/>
        <end position="110"/>
    </location>
</feature>